<dbReference type="EC" id="2.3.1.1" evidence="6"/>
<feature type="binding site" evidence="6">
    <location>
        <position position="161"/>
    </location>
    <ligand>
        <name>substrate</name>
    </ligand>
</feature>
<gene>
    <name evidence="6" type="primary">argJ</name>
    <name evidence="7" type="ORF">SAMN06265222_101792</name>
</gene>
<feature type="chain" id="PRO_5044920822" description="Arginine biosynthesis bifunctional protein ArgJ beta chain" evidence="6">
    <location>
        <begin position="198"/>
        <end position="409"/>
    </location>
</feature>
<evidence type="ECO:0000256" key="3">
    <source>
        <dbReference type="ARBA" id="ARBA00022679"/>
    </source>
</evidence>
<comment type="subunit">
    <text evidence="2 6">Heterotetramer of two alpha and two beta chains.</text>
</comment>
<comment type="caution">
    <text evidence="7">The sequence shown here is derived from an EMBL/GenBank/DDBJ whole genome shotgun (WGS) entry which is preliminary data.</text>
</comment>
<feature type="binding site" evidence="6">
    <location>
        <position position="404"/>
    </location>
    <ligand>
        <name>substrate</name>
    </ligand>
</feature>
<dbReference type="InterPro" id="IPR042195">
    <property type="entry name" value="ArgJ_beta_C"/>
</dbReference>
<proteinExistence type="inferred from homology"/>
<keyword evidence="6" id="KW-0055">Arginine biosynthesis</keyword>
<feature type="binding site" evidence="6">
    <location>
        <position position="187"/>
    </location>
    <ligand>
        <name>substrate</name>
    </ligand>
</feature>
<dbReference type="EMBL" id="FXUG01000001">
    <property type="protein sequence ID" value="SMP42501.1"/>
    <property type="molecule type" value="Genomic_DNA"/>
</dbReference>
<dbReference type="NCBIfam" id="TIGR00120">
    <property type="entry name" value="ArgJ"/>
    <property type="match status" value="1"/>
</dbReference>
<dbReference type="NCBIfam" id="NF003802">
    <property type="entry name" value="PRK05388.1"/>
    <property type="match status" value="1"/>
</dbReference>
<dbReference type="Gene3D" id="3.10.20.340">
    <property type="entry name" value="ArgJ beta chain, C-terminal domain"/>
    <property type="match status" value="1"/>
</dbReference>
<feature type="binding site" evidence="6">
    <location>
        <position position="281"/>
    </location>
    <ligand>
        <name>substrate</name>
    </ligand>
</feature>
<dbReference type="PANTHER" id="PTHR23100:SF0">
    <property type="entry name" value="ARGININE BIOSYNTHESIS BIFUNCTIONAL PROTEIN ARGJ, MITOCHONDRIAL"/>
    <property type="match status" value="1"/>
</dbReference>
<comment type="similarity">
    <text evidence="1 6">Belongs to the ArgJ family.</text>
</comment>
<dbReference type="Proteomes" id="UP001158067">
    <property type="component" value="Unassembled WGS sequence"/>
</dbReference>
<dbReference type="CDD" id="cd02152">
    <property type="entry name" value="OAT"/>
    <property type="match status" value="1"/>
</dbReference>
<dbReference type="PANTHER" id="PTHR23100">
    <property type="entry name" value="ARGININE BIOSYNTHESIS BIFUNCTIONAL PROTEIN ARGJ"/>
    <property type="match status" value="1"/>
</dbReference>
<dbReference type="RefSeq" id="WP_283430977.1">
    <property type="nucleotide sequence ID" value="NZ_FXUG01000001.1"/>
</dbReference>
<evidence type="ECO:0000256" key="5">
    <source>
        <dbReference type="ARBA" id="ARBA00023315"/>
    </source>
</evidence>
<sequence length="409" mass="42553">MKPTPSDSEVSQSTSEILLPAGFRFAGATGGIKASGKPDVSLIVSDKPCVAAAVTTTNQVFAAPVTLCRERSPTAKCRAVITNSGNANACTGRQGDLDAIQMGSVVADRLECEAEDVFVMSTGVIGQPLPMAKVLVGIENAFGNLGDSAEHFIAANDAICTTDAYRKNVSIAFEAGGQSYRLAAMCKGAGMIAPNMATMLGVVVTDFPMSIEQAPQALRRITERSFNRVSVDGHMSTNDTVVLMTGGDEQSVVTDEVLDEFVAAASDACLELAKLLVADGEGAVRFFEVAVEGAMSDADALTIAQTVAASPLVKTAITGGDPNWGRIVSAAGYAGPKMDVANTSLTIEGVTVFENGQPVTIDAAKLSETMKSAVEVKLRLTVGTGSGASEYWSSDLTVDYVRFNSLYTT</sequence>
<name>A0ABY1PTU3_9BACT</name>
<comment type="catalytic activity">
    <reaction evidence="6">
        <text>L-glutamate + acetyl-CoA = N-acetyl-L-glutamate + CoA + H(+)</text>
        <dbReference type="Rhea" id="RHEA:24292"/>
        <dbReference type="ChEBI" id="CHEBI:15378"/>
        <dbReference type="ChEBI" id="CHEBI:29985"/>
        <dbReference type="ChEBI" id="CHEBI:44337"/>
        <dbReference type="ChEBI" id="CHEBI:57287"/>
        <dbReference type="ChEBI" id="CHEBI:57288"/>
        <dbReference type="EC" id="2.3.1.1"/>
    </reaction>
</comment>
<keyword evidence="6" id="KW-0511">Multifunctional enzyme</keyword>
<reference evidence="7 8" key="1">
    <citation type="submission" date="2017-05" db="EMBL/GenBank/DDBJ databases">
        <authorList>
            <person name="Varghese N."/>
            <person name="Submissions S."/>
        </authorList>
    </citation>
    <scope>NUCLEOTIDE SEQUENCE [LARGE SCALE GENOMIC DNA]</scope>
    <source>
        <strain evidence="7 8">DSM 25457</strain>
    </source>
</reference>
<organism evidence="7 8">
    <name type="scientific">Neorhodopirellula lusitana</name>
    <dbReference type="NCBI Taxonomy" id="445327"/>
    <lineage>
        <taxon>Bacteria</taxon>
        <taxon>Pseudomonadati</taxon>
        <taxon>Planctomycetota</taxon>
        <taxon>Planctomycetia</taxon>
        <taxon>Pirellulales</taxon>
        <taxon>Pirellulaceae</taxon>
        <taxon>Neorhodopirellula</taxon>
    </lineage>
</organism>
<feature type="chain" id="PRO_5044920823" description="Arginine biosynthesis bifunctional protein ArgJ alpha chain" evidence="6">
    <location>
        <begin position="1"/>
        <end position="197"/>
    </location>
</feature>
<keyword evidence="6" id="KW-0963">Cytoplasm</keyword>
<dbReference type="Gene3D" id="3.60.70.12">
    <property type="entry name" value="L-amino peptidase D-ALA esterase/amidase"/>
    <property type="match status" value="1"/>
</dbReference>
<keyword evidence="3 6" id="KW-0808">Transferase</keyword>
<accession>A0ABY1PTU3</accession>
<comment type="catalytic activity">
    <reaction evidence="6">
        <text>N(2)-acetyl-L-ornithine + L-glutamate = N-acetyl-L-glutamate + L-ornithine</text>
        <dbReference type="Rhea" id="RHEA:15349"/>
        <dbReference type="ChEBI" id="CHEBI:29985"/>
        <dbReference type="ChEBI" id="CHEBI:44337"/>
        <dbReference type="ChEBI" id="CHEBI:46911"/>
        <dbReference type="ChEBI" id="CHEBI:57805"/>
        <dbReference type="EC" id="2.3.1.35"/>
    </reaction>
</comment>
<evidence type="ECO:0000256" key="2">
    <source>
        <dbReference type="ARBA" id="ARBA00011475"/>
    </source>
</evidence>
<evidence type="ECO:0000256" key="1">
    <source>
        <dbReference type="ARBA" id="ARBA00006774"/>
    </source>
</evidence>
<dbReference type="HAMAP" id="MF_01106">
    <property type="entry name" value="ArgJ"/>
    <property type="match status" value="1"/>
</dbReference>
<dbReference type="SUPFAM" id="SSF56266">
    <property type="entry name" value="DmpA/ArgJ-like"/>
    <property type="match status" value="1"/>
</dbReference>
<feature type="active site" description="Nucleophile" evidence="6">
    <location>
        <position position="198"/>
    </location>
</feature>
<dbReference type="Pfam" id="PF01960">
    <property type="entry name" value="ArgJ"/>
    <property type="match status" value="1"/>
</dbReference>
<keyword evidence="8" id="KW-1185">Reference proteome</keyword>
<protein>
    <recommendedName>
        <fullName evidence="6">Arginine biosynthesis bifunctional protein ArgJ</fullName>
    </recommendedName>
    <domain>
        <recommendedName>
            <fullName evidence="6">Glutamate N-acetyltransferase</fullName>
            <ecNumber evidence="6">2.3.1.35</ecNumber>
        </recommendedName>
        <alternativeName>
            <fullName evidence="6">Ornithine acetyltransferase</fullName>
            <shortName evidence="6">OATase</shortName>
        </alternativeName>
        <alternativeName>
            <fullName evidence="6">Ornithine transacetylase</fullName>
        </alternativeName>
    </domain>
    <domain>
        <recommendedName>
            <fullName evidence="6">Amino-acid acetyltransferase</fullName>
            <ecNumber evidence="6">2.3.1.1</ecNumber>
        </recommendedName>
        <alternativeName>
            <fullName evidence="6">N-acetylglutamate synthase</fullName>
            <shortName evidence="6">AGSase</shortName>
        </alternativeName>
    </domain>
    <component>
        <recommendedName>
            <fullName evidence="6">Arginine biosynthesis bifunctional protein ArgJ alpha chain</fullName>
        </recommendedName>
    </component>
    <component>
        <recommendedName>
            <fullName evidence="6">Arginine biosynthesis bifunctional protein ArgJ beta chain</fullName>
        </recommendedName>
    </component>
</protein>
<dbReference type="InterPro" id="IPR016117">
    <property type="entry name" value="ArgJ-like_dom_sf"/>
</dbReference>
<keyword evidence="4 6" id="KW-0068">Autocatalytic cleavage</keyword>
<evidence type="ECO:0000256" key="4">
    <source>
        <dbReference type="ARBA" id="ARBA00022813"/>
    </source>
</evidence>
<feature type="binding site" evidence="6">
    <location>
        <position position="198"/>
    </location>
    <ligand>
        <name>substrate</name>
    </ligand>
</feature>
<keyword evidence="6" id="KW-0028">Amino-acid biosynthesis</keyword>
<comment type="subcellular location">
    <subcellularLocation>
        <location evidence="6">Cytoplasm</location>
    </subcellularLocation>
</comment>
<feature type="site" description="Involved in the stabilization of negative charge on the oxyanion by the formation of the oxyanion hole" evidence="6">
    <location>
        <position position="122"/>
    </location>
</feature>
<feature type="binding site" evidence="6">
    <location>
        <position position="409"/>
    </location>
    <ligand>
        <name>substrate</name>
    </ligand>
</feature>
<comment type="pathway">
    <text evidence="6">Amino-acid biosynthesis; L-arginine biosynthesis; L-ornithine and N-acetyl-L-glutamate from L-glutamate and N(2)-acetyl-L-ornithine (cyclic): step 1/1.</text>
</comment>
<feature type="site" description="Cleavage; by autolysis" evidence="6">
    <location>
        <begin position="197"/>
        <end position="198"/>
    </location>
</feature>
<evidence type="ECO:0000256" key="6">
    <source>
        <dbReference type="HAMAP-Rule" id="MF_01106"/>
    </source>
</evidence>
<dbReference type="EC" id="2.3.1.35" evidence="6"/>
<comment type="function">
    <text evidence="6">Catalyzes two activities which are involved in the cyclic version of arginine biosynthesis: the synthesis of N-acetylglutamate from glutamate and acetyl-CoA as the acetyl donor, and of ornithine by transacetylation between N(2)-acetylornithine and glutamate.</text>
</comment>
<comment type="pathway">
    <text evidence="6">Amino-acid biosynthesis; L-arginine biosynthesis; N(2)-acetyl-L-ornithine from L-glutamate: step 1/4.</text>
</comment>
<evidence type="ECO:0000313" key="7">
    <source>
        <dbReference type="EMBL" id="SMP42501.1"/>
    </source>
</evidence>
<feature type="site" description="Involved in the stabilization of negative charge on the oxyanion by the formation of the oxyanion hole" evidence="6">
    <location>
        <position position="123"/>
    </location>
</feature>
<evidence type="ECO:0000313" key="8">
    <source>
        <dbReference type="Proteomes" id="UP001158067"/>
    </source>
</evidence>
<keyword evidence="5 6" id="KW-0012">Acyltransferase</keyword>
<dbReference type="InterPro" id="IPR002813">
    <property type="entry name" value="Arg_biosynth_ArgJ"/>
</dbReference>